<name>C3ZVX6_BRAFL</name>
<dbReference type="STRING" id="7739.C3ZVX6"/>
<proteinExistence type="predicted"/>
<dbReference type="AlphaFoldDB" id="C3ZVX6"/>
<accession>C3ZVX6</accession>
<dbReference type="InParanoid" id="C3ZVX6"/>
<reference evidence="1" key="1">
    <citation type="journal article" date="2008" name="Nature">
        <title>The amphioxus genome and the evolution of the chordate karyotype.</title>
        <authorList>
            <consortium name="US DOE Joint Genome Institute (JGI-PGF)"/>
            <person name="Putnam N.H."/>
            <person name="Butts T."/>
            <person name="Ferrier D.E.K."/>
            <person name="Furlong R.F."/>
            <person name="Hellsten U."/>
            <person name="Kawashima T."/>
            <person name="Robinson-Rechavi M."/>
            <person name="Shoguchi E."/>
            <person name="Terry A."/>
            <person name="Yu J.-K."/>
            <person name="Benito-Gutierrez E.L."/>
            <person name="Dubchak I."/>
            <person name="Garcia-Fernandez J."/>
            <person name="Gibson-Brown J.J."/>
            <person name="Grigoriev I.V."/>
            <person name="Horton A.C."/>
            <person name="de Jong P.J."/>
            <person name="Jurka J."/>
            <person name="Kapitonov V.V."/>
            <person name="Kohara Y."/>
            <person name="Kuroki Y."/>
            <person name="Lindquist E."/>
            <person name="Lucas S."/>
            <person name="Osoegawa K."/>
            <person name="Pennacchio L.A."/>
            <person name="Salamov A.A."/>
            <person name="Satou Y."/>
            <person name="Sauka-Spengler T."/>
            <person name="Schmutz J."/>
            <person name="Shin-I T."/>
            <person name="Toyoda A."/>
            <person name="Bronner-Fraser M."/>
            <person name="Fujiyama A."/>
            <person name="Holland L.Z."/>
            <person name="Holland P.W.H."/>
            <person name="Satoh N."/>
            <person name="Rokhsar D.S."/>
        </authorList>
    </citation>
    <scope>NUCLEOTIDE SEQUENCE [LARGE SCALE GENOMIC DNA]</scope>
    <source>
        <strain evidence="1">S238N-H82</strain>
        <tissue evidence="1">Testes</tissue>
    </source>
</reference>
<organism>
    <name type="scientific">Branchiostoma floridae</name>
    <name type="common">Florida lancelet</name>
    <name type="synonym">Amphioxus</name>
    <dbReference type="NCBI Taxonomy" id="7739"/>
    <lineage>
        <taxon>Eukaryota</taxon>
        <taxon>Metazoa</taxon>
        <taxon>Chordata</taxon>
        <taxon>Cephalochordata</taxon>
        <taxon>Leptocardii</taxon>
        <taxon>Amphioxiformes</taxon>
        <taxon>Branchiostomatidae</taxon>
        <taxon>Branchiostoma</taxon>
    </lineage>
</organism>
<dbReference type="EMBL" id="GG666694">
    <property type="protein sequence ID" value="EEN43275.1"/>
    <property type="molecule type" value="Genomic_DNA"/>
</dbReference>
<gene>
    <name evidence="1" type="ORF">BRAFLDRAFT_99781</name>
</gene>
<evidence type="ECO:0000313" key="1">
    <source>
        <dbReference type="EMBL" id="EEN43275.1"/>
    </source>
</evidence>
<protein>
    <submittedName>
        <fullName evidence="1">Uncharacterized protein</fullName>
    </submittedName>
</protein>
<sequence length="100" mass="11780">MAEDPEEQQKAEFYRLVEVQINSLGQKKKDNYCITQERYDKALQALQVAKWSKCPEEGKFKFWATQNFELQEIGSKKILYCKKSSRPVVPKEDIFDTIID</sequence>